<evidence type="ECO:0000313" key="7">
    <source>
        <dbReference type="EMBL" id="SFJ45872.1"/>
    </source>
</evidence>
<dbReference type="PROSITE" id="PS50045">
    <property type="entry name" value="SIGMA54_INTERACT_4"/>
    <property type="match status" value="1"/>
</dbReference>
<dbReference type="CDD" id="cd00009">
    <property type="entry name" value="AAA"/>
    <property type="match status" value="1"/>
</dbReference>
<keyword evidence="3" id="KW-0805">Transcription regulation</keyword>
<evidence type="ECO:0000259" key="6">
    <source>
        <dbReference type="PROSITE" id="PS50045"/>
    </source>
</evidence>
<dbReference type="EMBL" id="FOQD01000021">
    <property type="protein sequence ID" value="SFJ45872.1"/>
    <property type="molecule type" value="Genomic_DNA"/>
</dbReference>
<dbReference type="PRINTS" id="PR01590">
    <property type="entry name" value="HTHFIS"/>
</dbReference>
<keyword evidence="2" id="KW-0067">ATP-binding</keyword>
<dbReference type="Gene3D" id="1.10.10.60">
    <property type="entry name" value="Homeodomain-like"/>
    <property type="match status" value="1"/>
</dbReference>
<dbReference type="Proteomes" id="UP000199518">
    <property type="component" value="Unassembled WGS sequence"/>
</dbReference>
<keyword evidence="5" id="KW-0804">Transcription</keyword>
<evidence type="ECO:0000256" key="2">
    <source>
        <dbReference type="ARBA" id="ARBA00022840"/>
    </source>
</evidence>
<dbReference type="AlphaFoldDB" id="A0A1I3RJ54"/>
<dbReference type="Gene3D" id="3.30.450.40">
    <property type="match status" value="1"/>
</dbReference>
<dbReference type="STRING" id="1576369.SAMN05421753_1212"/>
<keyword evidence="1" id="KW-0547">Nucleotide-binding</keyword>
<sequence>MSWSEVPWLQRNSPTASLVRLCERILQSDDLAAIIVDIAAEFGVSNCLLAVRSGDWKIVAARGDWDGPLPSSQLDSCIDREAAVYQRGRPTGGTILTPTGSRDQHMLLLSGARLAADQLADALAIARVLGRRLDQLGVLHAAHRQVDRLKATMKLARKFAGETETQRLLEHIATDAARLLGSDRASIFIWDREQRQLVACPALGVEGGRLFLPDNKGLVGDVIHSRKPVIVDDVYADPRFDQGVDKKSGYKTRNLLCVPLFDANDECLGAFELINKRSGDFSAEDLGALEDFAIAVATAVTNTRELENLVRNNSQLSEQMKRRSNIIGESPAMAALRGTIDRLAMTDLPVLILGESGTGKEVAATALHHQGSRAQRPFVAVNCAALTETLLESELFGHEKGAFTDAHAMHIGKFELAEGGTLFLDEIGDMTLGGQAKLLRVLEQKVITRVGGTQPIPVNVRVVAATNAHLAEMVREKKFRQDLYFRLSVVTLEIPPLRDRPEDILPLSKFFLERFCRDANRKLLTFSPDAEKRLQMHQWPGNVRELRNLMERIAFLAQGARVEVDDLAFILSPKRSDFDDLADGVGLMEATSSFQSEYIKRAVKRMQGNMSDAAEFLGLHRSNLYRKMRQLGMEVDDVKP</sequence>
<evidence type="ECO:0000313" key="8">
    <source>
        <dbReference type="Proteomes" id="UP000199518"/>
    </source>
</evidence>
<dbReference type="InterPro" id="IPR027417">
    <property type="entry name" value="P-loop_NTPase"/>
</dbReference>
<accession>A0A1I3RJ54</accession>
<dbReference type="InterPro" id="IPR009057">
    <property type="entry name" value="Homeodomain-like_sf"/>
</dbReference>
<dbReference type="SMART" id="SM00382">
    <property type="entry name" value="AAA"/>
    <property type="match status" value="1"/>
</dbReference>
<protein>
    <submittedName>
        <fullName evidence="7">Nif-specific regulatory protein</fullName>
    </submittedName>
</protein>
<dbReference type="InterPro" id="IPR058031">
    <property type="entry name" value="AAA_lid_NorR"/>
</dbReference>
<dbReference type="GO" id="GO:0006355">
    <property type="term" value="P:regulation of DNA-templated transcription"/>
    <property type="evidence" value="ECO:0007669"/>
    <property type="project" value="InterPro"/>
</dbReference>
<evidence type="ECO:0000256" key="4">
    <source>
        <dbReference type="ARBA" id="ARBA00023125"/>
    </source>
</evidence>
<feature type="domain" description="Sigma-54 factor interaction" evidence="6">
    <location>
        <begin position="326"/>
        <end position="555"/>
    </location>
</feature>
<evidence type="ECO:0000256" key="3">
    <source>
        <dbReference type="ARBA" id="ARBA00023015"/>
    </source>
</evidence>
<dbReference type="GO" id="GO:0005524">
    <property type="term" value="F:ATP binding"/>
    <property type="evidence" value="ECO:0007669"/>
    <property type="project" value="UniProtKB-KW"/>
</dbReference>
<dbReference type="SUPFAM" id="SSF55781">
    <property type="entry name" value="GAF domain-like"/>
    <property type="match status" value="1"/>
</dbReference>
<dbReference type="SMART" id="SM00065">
    <property type="entry name" value="GAF"/>
    <property type="match status" value="1"/>
</dbReference>
<keyword evidence="4" id="KW-0238">DNA-binding</keyword>
<dbReference type="Pfam" id="PF02954">
    <property type="entry name" value="HTH_8"/>
    <property type="match status" value="1"/>
</dbReference>
<dbReference type="InterPro" id="IPR002078">
    <property type="entry name" value="Sigma_54_int"/>
</dbReference>
<evidence type="ECO:0000256" key="1">
    <source>
        <dbReference type="ARBA" id="ARBA00022741"/>
    </source>
</evidence>
<dbReference type="FunFam" id="3.40.50.300:FF:000006">
    <property type="entry name" value="DNA-binding transcriptional regulator NtrC"/>
    <property type="match status" value="1"/>
</dbReference>
<gene>
    <name evidence="7" type="ORF">SAMN05421753_1212</name>
</gene>
<evidence type="ECO:0000256" key="5">
    <source>
        <dbReference type="ARBA" id="ARBA00023163"/>
    </source>
</evidence>
<dbReference type="InterPro" id="IPR025944">
    <property type="entry name" value="Sigma_54_int_dom_CS"/>
</dbReference>
<reference evidence="8" key="1">
    <citation type="submission" date="2016-10" db="EMBL/GenBank/DDBJ databases">
        <authorList>
            <person name="Varghese N."/>
            <person name="Submissions S."/>
        </authorList>
    </citation>
    <scope>NUCLEOTIDE SEQUENCE [LARGE SCALE GENOMIC DNA]</scope>
    <source>
        <strain evidence="8">DSM 26348</strain>
    </source>
</reference>
<organism evidence="7 8">
    <name type="scientific">Planctomicrobium piriforme</name>
    <dbReference type="NCBI Taxonomy" id="1576369"/>
    <lineage>
        <taxon>Bacteria</taxon>
        <taxon>Pseudomonadati</taxon>
        <taxon>Planctomycetota</taxon>
        <taxon>Planctomycetia</taxon>
        <taxon>Planctomycetales</taxon>
        <taxon>Planctomycetaceae</taxon>
        <taxon>Planctomicrobium</taxon>
    </lineage>
</organism>
<dbReference type="PROSITE" id="PS00688">
    <property type="entry name" value="SIGMA54_INTERACT_3"/>
    <property type="match status" value="1"/>
</dbReference>
<dbReference type="GO" id="GO:0043565">
    <property type="term" value="F:sequence-specific DNA binding"/>
    <property type="evidence" value="ECO:0007669"/>
    <property type="project" value="InterPro"/>
</dbReference>
<proteinExistence type="predicted"/>
<dbReference type="Pfam" id="PF25601">
    <property type="entry name" value="AAA_lid_14"/>
    <property type="match status" value="1"/>
</dbReference>
<dbReference type="Gene3D" id="1.10.8.60">
    <property type="match status" value="1"/>
</dbReference>
<dbReference type="Pfam" id="PF00158">
    <property type="entry name" value="Sigma54_activat"/>
    <property type="match status" value="1"/>
</dbReference>
<dbReference type="InterPro" id="IPR029016">
    <property type="entry name" value="GAF-like_dom_sf"/>
</dbReference>
<dbReference type="Gene3D" id="3.40.50.300">
    <property type="entry name" value="P-loop containing nucleotide triphosphate hydrolases"/>
    <property type="match status" value="1"/>
</dbReference>
<dbReference type="InterPro" id="IPR002197">
    <property type="entry name" value="HTH_Fis"/>
</dbReference>
<dbReference type="PROSITE" id="PS00676">
    <property type="entry name" value="SIGMA54_INTERACT_2"/>
    <property type="match status" value="1"/>
</dbReference>
<dbReference type="PANTHER" id="PTHR32071">
    <property type="entry name" value="TRANSCRIPTIONAL REGULATORY PROTEIN"/>
    <property type="match status" value="1"/>
</dbReference>
<dbReference type="InterPro" id="IPR003593">
    <property type="entry name" value="AAA+_ATPase"/>
</dbReference>
<dbReference type="Pfam" id="PF01590">
    <property type="entry name" value="GAF"/>
    <property type="match status" value="1"/>
</dbReference>
<dbReference type="SUPFAM" id="SSF52540">
    <property type="entry name" value="P-loop containing nucleoside triphosphate hydrolases"/>
    <property type="match status" value="1"/>
</dbReference>
<dbReference type="InterPro" id="IPR025943">
    <property type="entry name" value="Sigma_54_int_dom_ATP-bd_2"/>
</dbReference>
<dbReference type="SUPFAM" id="SSF46689">
    <property type="entry name" value="Homeodomain-like"/>
    <property type="match status" value="1"/>
</dbReference>
<keyword evidence="8" id="KW-1185">Reference proteome</keyword>
<name>A0A1I3RJ54_9PLAN</name>
<dbReference type="InterPro" id="IPR003018">
    <property type="entry name" value="GAF"/>
</dbReference>
<dbReference type="PANTHER" id="PTHR32071:SF57">
    <property type="entry name" value="C4-DICARBOXYLATE TRANSPORT TRANSCRIPTIONAL REGULATORY PROTEIN DCTD"/>
    <property type="match status" value="1"/>
</dbReference>